<keyword evidence="2 8" id="KW-0812">Transmembrane</keyword>
<evidence type="ECO:0000256" key="5">
    <source>
        <dbReference type="ARBA" id="ARBA00023098"/>
    </source>
</evidence>
<feature type="transmembrane region" description="Helical" evidence="8">
    <location>
        <begin position="42"/>
        <end position="66"/>
    </location>
</feature>
<dbReference type="eggNOG" id="KOG4200">
    <property type="taxonomic scope" value="Eukaryota"/>
</dbReference>
<keyword evidence="5" id="KW-0443">Lipid metabolism</keyword>
<evidence type="ECO:0000313" key="9">
    <source>
        <dbReference type="EMBL" id="KNC99984.1"/>
    </source>
</evidence>
<dbReference type="RefSeq" id="XP_016608024.1">
    <property type="nucleotide sequence ID" value="XM_016753577.1"/>
</dbReference>
<sequence length="586" mass="64242">MIREALHRYITQPIAGLLEPYVRMGYEGLTSNKTQRFALNTAIFGVVFGGLLGMALAIYGLFYWIYIPQVSHVIPVYMQYGGPGEKMQPSAYVDFTGANSRQQSAYLTPDQHYDLALELVVPDSNNNFELGNFMIYIDLQTKDNRTTASSSRSATLEYRTPLLKTMLTVVKGVPLVLGLTSEAQTVKVLLLEKYEESEAYPIHHALIRLSDNRLQLYQTKLHVDANFQGLRFFMYHWRATTAAVFVSVFMFWETVFAFTLWRLFLSLFKQRADTASGEEIDLNGTSEKLGADMEDVERFSADKASDEDDRIYVPRSVVGQATHLPSSPRSMSSAPSYHSGAVPMGSPPQYAASPPGFEDRGRTSPIRLHTGSPYSSAYSYAFPFSSAGGLNGPAGAGMLPFTGYSSVSALRAAAVTAATSTGSGVYTAPPPAHYMPQPSPSIQPQRAPTPSTTAEAVAHNTLLSPVLLSPELQTLAALRDANPGMRESYPPGLRYRRRTPDGRYETIEKIGDVDPEDIVRGVVVRLDDAEMEQTVPIISAAAEGGEHRSESGVVPVGGEPSRVDDEMVSSDLPREWCVVSDEEKDA</sequence>
<gene>
    <name evidence="9" type="ORF">SPPG_05359</name>
</gene>
<dbReference type="InParanoid" id="A0A0L0HGE8"/>
<reference evidence="9 10" key="1">
    <citation type="submission" date="2009-08" db="EMBL/GenBank/DDBJ databases">
        <title>The Genome Sequence of Spizellomyces punctatus strain DAOM BR117.</title>
        <authorList>
            <consortium name="The Broad Institute Genome Sequencing Platform"/>
            <person name="Russ C."/>
            <person name="Cuomo C."/>
            <person name="Shea T."/>
            <person name="Young S.K."/>
            <person name="Zeng Q."/>
            <person name="Koehrsen M."/>
            <person name="Haas B."/>
            <person name="Borodovsky M."/>
            <person name="Guigo R."/>
            <person name="Alvarado L."/>
            <person name="Berlin A."/>
            <person name="Bochicchio J."/>
            <person name="Borenstein D."/>
            <person name="Chapman S."/>
            <person name="Chen Z."/>
            <person name="Engels R."/>
            <person name="Freedman E."/>
            <person name="Gellesch M."/>
            <person name="Goldberg J."/>
            <person name="Griggs A."/>
            <person name="Gujja S."/>
            <person name="Heiman D."/>
            <person name="Hepburn T."/>
            <person name="Howarth C."/>
            <person name="Jen D."/>
            <person name="Larson L."/>
            <person name="Lewis B."/>
            <person name="Mehta T."/>
            <person name="Park D."/>
            <person name="Pearson M."/>
            <person name="Roberts A."/>
            <person name="Saif S."/>
            <person name="Shenoy N."/>
            <person name="Sisk P."/>
            <person name="Stolte C."/>
            <person name="Sykes S."/>
            <person name="Thomson T."/>
            <person name="Walk T."/>
            <person name="White J."/>
            <person name="Yandava C."/>
            <person name="Burger G."/>
            <person name="Gray M.W."/>
            <person name="Holland P.W.H."/>
            <person name="King N."/>
            <person name="Lang F.B.F."/>
            <person name="Roger A.J."/>
            <person name="Ruiz-Trillo I."/>
            <person name="Lander E."/>
            <person name="Nusbaum C."/>
        </authorList>
    </citation>
    <scope>NUCLEOTIDE SEQUENCE [LARGE SCALE GENOMIC DNA]</scope>
    <source>
        <strain evidence="9 10">DAOM BR117</strain>
    </source>
</reference>
<evidence type="ECO:0000256" key="2">
    <source>
        <dbReference type="ARBA" id="ARBA00022692"/>
    </source>
</evidence>
<evidence type="ECO:0000256" key="6">
    <source>
        <dbReference type="ARBA" id="ARBA00023136"/>
    </source>
</evidence>
<dbReference type="AlphaFoldDB" id="A0A0L0HGE8"/>
<dbReference type="Proteomes" id="UP000053201">
    <property type="component" value="Unassembled WGS sequence"/>
</dbReference>
<name>A0A0L0HGE8_SPIPD</name>
<organism evidence="9 10">
    <name type="scientific">Spizellomyces punctatus (strain DAOM BR117)</name>
    <dbReference type="NCBI Taxonomy" id="645134"/>
    <lineage>
        <taxon>Eukaryota</taxon>
        <taxon>Fungi</taxon>
        <taxon>Fungi incertae sedis</taxon>
        <taxon>Chytridiomycota</taxon>
        <taxon>Chytridiomycota incertae sedis</taxon>
        <taxon>Chytridiomycetes</taxon>
        <taxon>Spizellomycetales</taxon>
        <taxon>Spizellomycetaceae</taxon>
        <taxon>Spizellomyces</taxon>
    </lineage>
</organism>
<accession>A0A0L0HGE8</accession>
<dbReference type="VEuPathDB" id="FungiDB:SPPG_05359"/>
<evidence type="ECO:0000313" key="10">
    <source>
        <dbReference type="Proteomes" id="UP000053201"/>
    </source>
</evidence>
<dbReference type="OrthoDB" id="3990054at2759"/>
<keyword evidence="6 8" id="KW-0472">Membrane</keyword>
<comment type="subcellular location">
    <subcellularLocation>
        <location evidence="1">Endoplasmic reticulum membrane</location>
        <topology evidence="1">Multi-pass membrane protein</topology>
    </subcellularLocation>
</comment>
<dbReference type="GeneID" id="27688740"/>
<dbReference type="GO" id="GO:0005789">
    <property type="term" value="C:endoplasmic reticulum membrane"/>
    <property type="evidence" value="ECO:0007669"/>
    <property type="project" value="UniProtKB-SubCell"/>
</dbReference>
<dbReference type="EMBL" id="KQ257457">
    <property type="protein sequence ID" value="KNC99984.1"/>
    <property type="molecule type" value="Genomic_DNA"/>
</dbReference>
<keyword evidence="3" id="KW-0256">Endoplasmic reticulum</keyword>
<dbReference type="STRING" id="645134.A0A0L0HGE8"/>
<evidence type="ECO:0000256" key="4">
    <source>
        <dbReference type="ARBA" id="ARBA00022989"/>
    </source>
</evidence>
<dbReference type="PANTHER" id="PTHR21212">
    <property type="entry name" value="BERNARDINELLI-SEIP CONGENITAL LIPODYSTROPHY 2 HOMOLOG BSCL2 PROTEIN"/>
    <property type="match status" value="1"/>
</dbReference>
<evidence type="ECO:0008006" key="11">
    <source>
        <dbReference type="Google" id="ProtNLM"/>
    </source>
</evidence>
<dbReference type="InterPro" id="IPR009617">
    <property type="entry name" value="Seipin"/>
</dbReference>
<protein>
    <recommendedName>
        <fullName evidence="11">Seipin</fullName>
    </recommendedName>
</protein>
<dbReference type="Pfam" id="PF06775">
    <property type="entry name" value="Seipin"/>
    <property type="match status" value="1"/>
</dbReference>
<evidence type="ECO:0000256" key="7">
    <source>
        <dbReference type="SAM" id="MobiDB-lite"/>
    </source>
</evidence>
<dbReference type="CDD" id="cd23995">
    <property type="entry name" value="Seipin_BSCL2_like"/>
    <property type="match status" value="1"/>
</dbReference>
<feature type="transmembrane region" description="Helical" evidence="8">
    <location>
        <begin position="242"/>
        <end position="261"/>
    </location>
</feature>
<dbReference type="PANTHER" id="PTHR21212:SF0">
    <property type="entry name" value="SEIPIN"/>
    <property type="match status" value="1"/>
</dbReference>
<keyword evidence="10" id="KW-1185">Reference proteome</keyword>
<feature type="region of interest" description="Disordered" evidence="7">
    <location>
        <begin position="321"/>
        <end position="369"/>
    </location>
</feature>
<dbReference type="GO" id="GO:0006629">
    <property type="term" value="P:lipid metabolic process"/>
    <property type="evidence" value="ECO:0007669"/>
    <property type="project" value="UniProtKB-KW"/>
</dbReference>
<feature type="compositionally biased region" description="Low complexity" evidence="7">
    <location>
        <begin position="325"/>
        <end position="339"/>
    </location>
</feature>
<evidence type="ECO:0000256" key="8">
    <source>
        <dbReference type="SAM" id="Phobius"/>
    </source>
</evidence>
<proteinExistence type="predicted"/>
<dbReference type="GO" id="GO:0140042">
    <property type="term" value="P:lipid droplet formation"/>
    <property type="evidence" value="ECO:0007669"/>
    <property type="project" value="UniProtKB-ARBA"/>
</dbReference>
<evidence type="ECO:0000256" key="1">
    <source>
        <dbReference type="ARBA" id="ARBA00004477"/>
    </source>
</evidence>
<evidence type="ECO:0000256" key="3">
    <source>
        <dbReference type="ARBA" id="ARBA00022824"/>
    </source>
</evidence>
<feature type="region of interest" description="Disordered" evidence="7">
    <location>
        <begin position="540"/>
        <end position="572"/>
    </location>
</feature>
<keyword evidence="4 8" id="KW-1133">Transmembrane helix</keyword>